<dbReference type="InterPro" id="IPR005331">
    <property type="entry name" value="Sulfotransferase"/>
</dbReference>
<dbReference type="PANTHER" id="PTHR22900">
    <property type="entry name" value="PROTEIN CBG14245-RELATED"/>
    <property type="match status" value="1"/>
</dbReference>
<proteinExistence type="predicted"/>
<keyword evidence="3" id="KW-1185">Reference proteome</keyword>
<dbReference type="GO" id="GO:0050650">
    <property type="term" value="P:chondroitin sulfate proteoglycan biosynthetic process"/>
    <property type="evidence" value="ECO:0007669"/>
    <property type="project" value="InterPro"/>
</dbReference>
<reference evidence="2 3" key="2">
    <citation type="journal article" date="2019" name="G3 (Bethesda)">
        <title>Hybrid Assembly of the Genome of the Entomopathogenic Nematode Steinernema carpocapsae Identifies the X-Chromosome.</title>
        <authorList>
            <person name="Serra L."/>
            <person name="Macchietto M."/>
            <person name="Macias-Munoz A."/>
            <person name="McGill C.J."/>
            <person name="Rodriguez I.M."/>
            <person name="Rodriguez B."/>
            <person name="Murad R."/>
            <person name="Mortazavi A."/>
        </authorList>
    </citation>
    <scope>NUCLEOTIDE SEQUENCE [LARGE SCALE GENOMIC DNA]</scope>
    <source>
        <strain evidence="2 3">ALL</strain>
    </source>
</reference>
<dbReference type="PANTHER" id="PTHR22900:SF5">
    <property type="entry name" value="PROTEIN CBG14245"/>
    <property type="match status" value="1"/>
</dbReference>
<gene>
    <name evidence="2" type="ORF">L596_020897</name>
</gene>
<evidence type="ECO:0000313" key="2">
    <source>
        <dbReference type="EMBL" id="TKR73602.1"/>
    </source>
</evidence>
<dbReference type="STRING" id="34508.A0A4U5MVI5"/>
<dbReference type="EMBL" id="AZBU02000006">
    <property type="protein sequence ID" value="TKR73602.1"/>
    <property type="molecule type" value="Genomic_DNA"/>
</dbReference>
<name>A0A4U5MVI5_STECR</name>
<dbReference type="GO" id="GO:0016020">
    <property type="term" value="C:membrane"/>
    <property type="evidence" value="ECO:0007669"/>
    <property type="project" value="InterPro"/>
</dbReference>
<dbReference type="InterPro" id="IPR007669">
    <property type="entry name" value="Chst-1-like"/>
</dbReference>
<reference evidence="2 3" key="1">
    <citation type="journal article" date="2015" name="Genome Biol.">
        <title>Comparative genomics of Steinernema reveals deeply conserved gene regulatory networks.</title>
        <authorList>
            <person name="Dillman A.R."/>
            <person name="Macchietto M."/>
            <person name="Porter C.F."/>
            <person name="Rogers A."/>
            <person name="Williams B."/>
            <person name="Antoshechkin I."/>
            <person name="Lee M.M."/>
            <person name="Goodwin Z."/>
            <person name="Lu X."/>
            <person name="Lewis E.E."/>
            <person name="Goodrich-Blair H."/>
            <person name="Stock S.P."/>
            <person name="Adams B.J."/>
            <person name="Sternberg P.W."/>
            <person name="Mortazavi A."/>
        </authorList>
    </citation>
    <scope>NUCLEOTIDE SEQUENCE [LARGE SCALE GENOMIC DNA]</scope>
    <source>
        <strain evidence="2 3">ALL</strain>
    </source>
</reference>
<dbReference type="Proteomes" id="UP000298663">
    <property type="component" value="Unassembled WGS sequence"/>
</dbReference>
<evidence type="ECO:0008006" key="4">
    <source>
        <dbReference type="Google" id="ProtNLM"/>
    </source>
</evidence>
<feature type="transmembrane region" description="Helical" evidence="1">
    <location>
        <begin position="23"/>
        <end position="46"/>
    </location>
</feature>
<dbReference type="GO" id="GO:0047756">
    <property type="term" value="F:chondroitin 4-sulfotransferase activity"/>
    <property type="evidence" value="ECO:0007669"/>
    <property type="project" value="InterPro"/>
</dbReference>
<accession>A0A4U5MVI5</accession>
<evidence type="ECO:0000256" key="1">
    <source>
        <dbReference type="SAM" id="Phobius"/>
    </source>
</evidence>
<dbReference type="Pfam" id="PF03567">
    <property type="entry name" value="Sulfotransfer_2"/>
    <property type="match status" value="1"/>
</dbReference>
<dbReference type="GO" id="GO:1902884">
    <property type="term" value="P:positive regulation of response to oxidative stress"/>
    <property type="evidence" value="ECO:0007669"/>
    <property type="project" value="InterPro"/>
</dbReference>
<dbReference type="AlphaFoldDB" id="A0A4U5MVI5"/>
<keyword evidence="1" id="KW-1133">Transmembrane helix</keyword>
<keyword evidence="1" id="KW-0812">Transmembrane</keyword>
<protein>
    <recommendedName>
        <fullName evidence="4">Carbohydrate sulfotransferase</fullName>
    </recommendedName>
</protein>
<keyword evidence="1" id="KW-0472">Membrane</keyword>
<dbReference type="OrthoDB" id="408912at2759"/>
<evidence type="ECO:0000313" key="3">
    <source>
        <dbReference type="Proteomes" id="UP000298663"/>
    </source>
</evidence>
<organism evidence="2 3">
    <name type="scientific">Steinernema carpocapsae</name>
    <name type="common">Entomopathogenic nematode</name>
    <dbReference type="NCBI Taxonomy" id="34508"/>
    <lineage>
        <taxon>Eukaryota</taxon>
        <taxon>Metazoa</taxon>
        <taxon>Ecdysozoa</taxon>
        <taxon>Nematoda</taxon>
        <taxon>Chromadorea</taxon>
        <taxon>Rhabditida</taxon>
        <taxon>Tylenchina</taxon>
        <taxon>Panagrolaimomorpha</taxon>
        <taxon>Strongyloidoidea</taxon>
        <taxon>Steinernematidae</taxon>
        <taxon>Steinernema</taxon>
    </lineage>
</organism>
<comment type="caution">
    <text evidence="2">The sequence shown here is derived from an EMBL/GenBank/DDBJ whole genome shotgun (WGS) entry which is preliminary data.</text>
</comment>
<sequence length="383" mass="45513">MASVKKQVTYAFQSQKYASSRQFYCVLMFLVIMYVMVVYNFALTYFNGDTLVSAKETSVEETEFIQVIRNFFDRDYVSQRMLLEERQILNEKLKNYSLFELEEPISDADPSNIARTYAIVPPNIKLEEKLRVVYKKRLAACVIEKNMSTVLASIMCFLEDNKAFAEANRTITGEHFWTRFCKDKNEHNSIEDLLRTTHTKLEDWIMFALVRDPLERLLSAFVDKCILNRESEMDKSCYGCKQNIRCFVRNVYWRAKSFAENHEKNYNMEDVHTFPQNWHCSFKDRTNKMKIIKYYSEFKERKRTYAKIVDVLKEADIRPALISEVLDQIMAGSTYHTTINSPEKELARKKVTNSEDLMDMIYSLYYHDYLMFDFPFEYKDVHV</sequence>